<reference evidence="5 6" key="1">
    <citation type="submission" date="2018-05" db="EMBL/GenBank/DDBJ databases">
        <authorList>
            <person name="Goeker M."/>
            <person name="Huntemann M."/>
            <person name="Clum A."/>
            <person name="Pillay M."/>
            <person name="Palaniappan K."/>
            <person name="Varghese N."/>
            <person name="Mikhailova N."/>
            <person name="Stamatis D."/>
            <person name="Reddy T."/>
            <person name="Daum C."/>
            <person name="Shapiro N."/>
            <person name="Ivanova N."/>
            <person name="Kyrpides N."/>
            <person name="Woyke T."/>
        </authorList>
    </citation>
    <scope>NUCLEOTIDE SEQUENCE [LARGE SCALE GENOMIC DNA]</scope>
    <source>
        <strain evidence="5 6">DSM 26524</strain>
    </source>
</reference>
<comment type="caution">
    <text evidence="5">The sequence shown here is derived from an EMBL/GenBank/DDBJ whole genome shotgun (WGS) entry which is preliminary data.</text>
</comment>
<gene>
    <name evidence="5" type="ORF">C7383_114116</name>
</gene>
<keyword evidence="4" id="KW-0804">Transcription</keyword>
<organism evidence="5 6">
    <name type="scientific">Murimonas intestini</name>
    <dbReference type="NCBI Taxonomy" id="1337051"/>
    <lineage>
        <taxon>Bacteria</taxon>
        <taxon>Bacillati</taxon>
        <taxon>Bacillota</taxon>
        <taxon>Clostridia</taxon>
        <taxon>Lachnospirales</taxon>
        <taxon>Lachnospiraceae</taxon>
        <taxon>Murimonas</taxon>
    </lineage>
</organism>
<keyword evidence="3" id="KW-0238">DNA-binding</keyword>
<protein>
    <submittedName>
        <fullName evidence="5">Transcriptional regulator</fullName>
    </submittedName>
</protein>
<dbReference type="EMBL" id="QGGY01000014">
    <property type="protein sequence ID" value="PWJ73147.1"/>
    <property type="molecule type" value="Genomic_DNA"/>
</dbReference>
<keyword evidence="2" id="KW-0805">Transcription regulation</keyword>
<sequence>MSLKLFDSEKRVMECIWDNGDMSAKEIAAELNIRVGWSKTTTYTVIKKCIEKGAIRRSDPGFMCHALISREEVLEQETEEFIERNYGGAADRLVASLLGQKKMSGEEILRLKQLIERLEGEG</sequence>
<evidence type="ECO:0000256" key="2">
    <source>
        <dbReference type="ARBA" id="ARBA00023015"/>
    </source>
</evidence>
<dbReference type="RefSeq" id="WP_109748007.1">
    <property type="nucleotide sequence ID" value="NZ_CABJAT010000008.1"/>
</dbReference>
<dbReference type="PIRSF" id="PIRSF019455">
    <property type="entry name" value="CopR_AtkY"/>
    <property type="match status" value="1"/>
</dbReference>
<evidence type="ECO:0000256" key="3">
    <source>
        <dbReference type="ARBA" id="ARBA00023125"/>
    </source>
</evidence>
<dbReference type="InterPro" id="IPR005650">
    <property type="entry name" value="BlaI_family"/>
</dbReference>
<evidence type="ECO:0000256" key="4">
    <source>
        <dbReference type="ARBA" id="ARBA00023163"/>
    </source>
</evidence>
<evidence type="ECO:0000256" key="1">
    <source>
        <dbReference type="ARBA" id="ARBA00011046"/>
    </source>
</evidence>
<dbReference type="GO" id="GO:0003677">
    <property type="term" value="F:DNA binding"/>
    <property type="evidence" value="ECO:0007669"/>
    <property type="project" value="UniProtKB-KW"/>
</dbReference>
<evidence type="ECO:0000313" key="6">
    <source>
        <dbReference type="Proteomes" id="UP000245412"/>
    </source>
</evidence>
<dbReference type="InterPro" id="IPR036390">
    <property type="entry name" value="WH_DNA-bd_sf"/>
</dbReference>
<dbReference type="SUPFAM" id="SSF46785">
    <property type="entry name" value="Winged helix' DNA-binding domain"/>
    <property type="match status" value="1"/>
</dbReference>
<keyword evidence="6" id="KW-1185">Reference proteome</keyword>
<evidence type="ECO:0000313" key="5">
    <source>
        <dbReference type="EMBL" id="PWJ73147.1"/>
    </source>
</evidence>
<dbReference type="Gene3D" id="1.10.4040.10">
    <property type="entry name" value="Penicillinase repressor domain"/>
    <property type="match status" value="1"/>
</dbReference>
<name>A0AB73T072_9FIRM</name>
<dbReference type="Pfam" id="PF03965">
    <property type="entry name" value="Penicillinase_R"/>
    <property type="match status" value="1"/>
</dbReference>
<accession>A0AB73T072</accession>
<dbReference type="Proteomes" id="UP000245412">
    <property type="component" value="Unassembled WGS sequence"/>
</dbReference>
<dbReference type="InterPro" id="IPR036388">
    <property type="entry name" value="WH-like_DNA-bd_sf"/>
</dbReference>
<comment type="similarity">
    <text evidence="1">Belongs to the BlaI transcriptional regulatory family.</text>
</comment>
<proteinExistence type="inferred from homology"/>
<dbReference type="GO" id="GO:0045892">
    <property type="term" value="P:negative regulation of DNA-templated transcription"/>
    <property type="evidence" value="ECO:0007669"/>
    <property type="project" value="InterPro"/>
</dbReference>
<dbReference type="Gene3D" id="1.10.10.10">
    <property type="entry name" value="Winged helix-like DNA-binding domain superfamily/Winged helix DNA-binding domain"/>
    <property type="match status" value="1"/>
</dbReference>
<dbReference type="AlphaFoldDB" id="A0AB73T072"/>